<dbReference type="PANTHER" id="PTHR31123:SF1">
    <property type="entry name" value="ACCUMULATION OF DYADS PROTEIN 2-RELATED"/>
    <property type="match status" value="1"/>
</dbReference>
<gene>
    <name evidence="8" type="ORF">JFN87_09675</name>
</gene>
<organism evidence="8 9">
    <name type="scientific">Streptomyces montanisoli</name>
    <dbReference type="NCBI Taxonomy" id="2798581"/>
    <lineage>
        <taxon>Bacteria</taxon>
        <taxon>Bacillati</taxon>
        <taxon>Actinomycetota</taxon>
        <taxon>Actinomycetes</taxon>
        <taxon>Kitasatosporales</taxon>
        <taxon>Streptomycetaceae</taxon>
        <taxon>Streptomyces</taxon>
    </lineage>
</organism>
<evidence type="ECO:0000313" key="9">
    <source>
        <dbReference type="Proteomes" id="UP000670475"/>
    </source>
</evidence>
<feature type="transmembrane region" description="Helical" evidence="7">
    <location>
        <begin position="198"/>
        <end position="219"/>
    </location>
</feature>
<evidence type="ECO:0000256" key="4">
    <source>
        <dbReference type="ARBA" id="ARBA00022989"/>
    </source>
</evidence>
<dbReference type="Pfam" id="PF01184">
    <property type="entry name" value="Gpr1_Fun34_YaaH"/>
    <property type="match status" value="1"/>
</dbReference>
<comment type="subcellular location">
    <subcellularLocation>
        <location evidence="1">Membrane</location>
        <topology evidence="1">Multi-pass membrane protein</topology>
    </subcellularLocation>
</comment>
<dbReference type="Proteomes" id="UP000670475">
    <property type="component" value="Unassembled WGS sequence"/>
</dbReference>
<feature type="compositionally biased region" description="Basic residues" evidence="6">
    <location>
        <begin position="13"/>
        <end position="30"/>
    </location>
</feature>
<evidence type="ECO:0000256" key="2">
    <source>
        <dbReference type="ARBA" id="ARBA00005587"/>
    </source>
</evidence>
<comment type="similarity">
    <text evidence="2">Belongs to the acetate uptake transporter (AceTr) (TC 2.A.96) family.</text>
</comment>
<protein>
    <submittedName>
        <fullName evidence="8">Acetate uptake transporter</fullName>
    </submittedName>
</protein>
<keyword evidence="9" id="KW-1185">Reference proteome</keyword>
<reference evidence="8" key="1">
    <citation type="submission" date="2021-03" db="EMBL/GenBank/DDBJ databases">
        <title>Whole genome sequence of Streptomyces bomunensis MMS17-BM035.</title>
        <authorList>
            <person name="Lee J.H."/>
        </authorList>
    </citation>
    <scope>NUCLEOTIDE SEQUENCE</scope>
    <source>
        <strain evidence="8">MMS17-BM035</strain>
    </source>
</reference>
<evidence type="ECO:0000256" key="1">
    <source>
        <dbReference type="ARBA" id="ARBA00004141"/>
    </source>
</evidence>
<proteinExistence type="inferred from homology"/>
<dbReference type="EMBL" id="JAGIQL010000028">
    <property type="protein sequence ID" value="MBP0457768.1"/>
    <property type="molecule type" value="Genomic_DNA"/>
</dbReference>
<feature type="transmembrane region" description="Helical" evidence="7">
    <location>
        <begin position="231"/>
        <end position="249"/>
    </location>
</feature>
<keyword evidence="3 7" id="KW-0812">Transmembrane</keyword>
<evidence type="ECO:0000313" key="8">
    <source>
        <dbReference type="EMBL" id="MBP0457768.1"/>
    </source>
</evidence>
<comment type="caution">
    <text evidence="8">The sequence shown here is derived from an EMBL/GenBank/DDBJ whole genome shotgun (WGS) entry which is preliminary data.</text>
</comment>
<evidence type="ECO:0000256" key="6">
    <source>
        <dbReference type="SAM" id="MobiDB-lite"/>
    </source>
</evidence>
<dbReference type="PANTHER" id="PTHR31123">
    <property type="entry name" value="ACCUMULATION OF DYADS PROTEIN 2-RELATED"/>
    <property type="match status" value="1"/>
</dbReference>
<feature type="transmembrane region" description="Helical" evidence="7">
    <location>
        <begin position="171"/>
        <end position="191"/>
    </location>
</feature>
<feature type="region of interest" description="Disordered" evidence="6">
    <location>
        <begin position="1"/>
        <end position="80"/>
    </location>
</feature>
<feature type="transmembrane region" description="Helical" evidence="7">
    <location>
        <begin position="139"/>
        <end position="159"/>
    </location>
</feature>
<dbReference type="GO" id="GO:0005886">
    <property type="term" value="C:plasma membrane"/>
    <property type="evidence" value="ECO:0007669"/>
    <property type="project" value="TreeGrafter"/>
</dbReference>
<evidence type="ECO:0000256" key="3">
    <source>
        <dbReference type="ARBA" id="ARBA00022692"/>
    </source>
</evidence>
<accession>A0A940MBC0</accession>
<evidence type="ECO:0000256" key="5">
    <source>
        <dbReference type="ARBA" id="ARBA00023136"/>
    </source>
</evidence>
<feature type="transmembrane region" description="Helical" evidence="7">
    <location>
        <begin position="113"/>
        <end position="132"/>
    </location>
</feature>
<dbReference type="InterPro" id="IPR000791">
    <property type="entry name" value="Gpr1/Fun34/SatP-like"/>
</dbReference>
<dbReference type="GO" id="GO:0015123">
    <property type="term" value="F:acetate transmembrane transporter activity"/>
    <property type="evidence" value="ECO:0007669"/>
    <property type="project" value="TreeGrafter"/>
</dbReference>
<evidence type="ECO:0000256" key="7">
    <source>
        <dbReference type="SAM" id="Phobius"/>
    </source>
</evidence>
<feature type="transmembrane region" description="Helical" evidence="7">
    <location>
        <begin position="85"/>
        <end position="107"/>
    </location>
</feature>
<dbReference type="NCBIfam" id="NF038013">
    <property type="entry name" value="AceTr_1"/>
    <property type="match status" value="1"/>
</dbReference>
<dbReference type="AlphaFoldDB" id="A0A940MBC0"/>
<keyword evidence="5 7" id="KW-0472">Membrane</keyword>
<sequence length="264" mass="27539">MTRGQDDVPPHGAQRRPRTVPTPHHTRGRHFPGGAPPPPARAGGPSGASRGEDPPVASAEPKTAAGDARPPAPPASTETIADPGALGLAGFAMTTFVLSAFNAGLLSDTLETVVLPLALFYGGLAQLLAGMWEFRRANTFAATAFSSYGAFWIGFAYYITQVAPKLPAAHAYQATGLFLLAWAIFTTYMIIPAMRTSGAVLAVIALLALTYILLTIGAFAQSTGIDKVGGWVGFVTAVVAWYASCASAANSTWKRTVLPVWPLG</sequence>
<keyword evidence="4 7" id="KW-1133">Transmembrane helix</keyword>
<name>A0A940MBC0_9ACTN</name>
<dbReference type="InterPro" id="IPR051633">
    <property type="entry name" value="AceTr"/>
</dbReference>